<evidence type="ECO:0000313" key="1">
    <source>
        <dbReference type="EMBL" id="SMF43282.1"/>
    </source>
</evidence>
<organism evidence="1 2">
    <name type="scientific">Pseudobacteriovorax antillogorgiicola</name>
    <dbReference type="NCBI Taxonomy" id="1513793"/>
    <lineage>
        <taxon>Bacteria</taxon>
        <taxon>Pseudomonadati</taxon>
        <taxon>Bdellovibrionota</taxon>
        <taxon>Oligoflexia</taxon>
        <taxon>Oligoflexales</taxon>
        <taxon>Pseudobacteriovoracaceae</taxon>
        <taxon>Pseudobacteriovorax</taxon>
    </lineage>
</organism>
<proteinExistence type="predicted"/>
<accession>A0A1Y6C8V4</accession>
<protein>
    <submittedName>
        <fullName evidence="1">Uncharacterized protein</fullName>
    </submittedName>
</protein>
<keyword evidence="2" id="KW-1185">Reference proteome</keyword>
<sequence length="100" mass="11249">MALRPLTSKEIEDYIAGDQIVWVACRKPSFGLTQGKFMRGNKPLTTGSKEYPYSFCPFKRGLKTGFLPAEDWLIDDNQVNEDHDAAVAEALRSLKAARKK</sequence>
<reference evidence="2" key="1">
    <citation type="submission" date="2017-04" db="EMBL/GenBank/DDBJ databases">
        <authorList>
            <person name="Varghese N."/>
            <person name="Submissions S."/>
        </authorList>
    </citation>
    <scope>NUCLEOTIDE SEQUENCE [LARGE SCALE GENOMIC DNA]</scope>
    <source>
        <strain evidence="2">RKEM611</strain>
    </source>
</reference>
<dbReference type="AlphaFoldDB" id="A0A1Y6C8V4"/>
<dbReference type="RefSeq" id="WP_132321085.1">
    <property type="nucleotide sequence ID" value="NZ_FWZT01000013.1"/>
</dbReference>
<name>A0A1Y6C8V4_9BACT</name>
<dbReference type="Proteomes" id="UP000192907">
    <property type="component" value="Unassembled WGS sequence"/>
</dbReference>
<gene>
    <name evidence="1" type="ORF">SAMN06296036_11366</name>
</gene>
<evidence type="ECO:0000313" key="2">
    <source>
        <dbReference type="Proteomes" id="UP000192907"/>
    </source>
</evidence>
<dbReference type="EMBL" id="FWZT01000013">
    <property type="protein sequence ID" value="SMF43282.1"/>
    <property type="molecule type" value="Genomic_DNA"/>
</dbReference>